<feature type="transmembrane region" description="Helical" evidence="2">
    <location>
        <begin position="191"/>
        <end position="211"/>
    </location>
</feature>
<feature type="transmembrane region" description="Helical" evidence="2">
    <location>
        <begin position="86"/>
        <end position="105"/>
    </location>
</feature>
<evidence type="ECO:0000313" key="3">
    <source>
        <dbReference type="EMBL" id="KFA64258.1"/>
    </source>
</evidence>
<feature type="region of interest" description="Disordered" evidence="1">
    <location>
        <begin position="353"/>
        <end position="376"/>
    </location>
</feature>
<dbReference type="OrthoDB" id="2281895at2759"/>
<dbReference type="OMA" id="QCHSHAR"/>
<proteinExistence type="predicted"/>
<feature type="transmembrane region" description="Helical" evidence="2">
    <location>
        <begin position="218"/>
        <end position="238"/>
    </location>
</feature>
<feature type="transmembrane region" description="Helical" evidence="2">
    <location>
        <begin position="324"/>
        <end position="343"/>
    </location>
</feature>
<feature type="transmembrane region" description="Helical" evidence="2">
    <location>
        <begin position="20"/>
        <end position="37"/>
    </location>
</feature>
<dbReference type="EMBL" id="KL660693">
    <property type="protein sequence ID" value="KFA64258.1"/>
    <property type="molecule type" value="Genomic_DNA"/>
</dbReference>
<keyword evidence="4" id="KW-1185">Reference proteome</keyword>
<evidence type="ECO:0000256" key="1">
    <source>
        <dbReference type="SAM" id="MobiDB-lite"/>
    </source>
</evidence>
<evidence type="ECO:0000313" key="4">
    <source>
        <dbReference type="Proteomes" id="UP000028524"/>
    </source>
</evidence>
<evidence type="ECO:0000256" key="2">
    <source>
        <dbReference type="SAM" id="Phobius"/>
    </source>
</evidence>
<dbReference type="HOGENOM" id="CLU_063083_0_0_1"/>
<feature type="transmembrane region" description="Helical" evidence="2">
    <location>
        <begin position="258"/>
        <end position="278"/>
    </location>
</feature>
<feature type="transmembrane region" description="Helical" evidence="2">
    <location>
        <begin position="299"/>
        <end position="318"/>
    </location>
</feature>
<protein>
    <submittedName>
        <fullName evidence="3">Uncharacterized protein</fullName>
    </submittedName>
</protein>
<sequence>MFSLTRRWRAPIHVIPLNYLLIPPFLLAVATIIALFAHSDVNVAMLWSQCHAHARVPALSRIPVVGTPLCGLASFFHAALDSLRTTALMAVVLAYVGALCTVCTLESARPCNAPNGIVRNPTPVWLLFNLMGGGAVWQLLIVPAFLIRTKGVFVSASEASSGNALEANAPNDLKLTKSNDYGRRVLDVETVAIPVAIALGYYLPSILMLTFNSYVTIIVWLFFPLYVFAIRTSLRWALTKIRKSESKTVYPESSTTASALLYAIPIISSVLAHILVIYNSTLKDDRTEMTRSTIKFIEVDFIFIAFTVLYWVFVEIGWEVPVVMIGSSIAGGPGAGIVLGWLLREKLFAEDLGKDEESTETNDGAESVDEQTPLLQ</sequence>
<keyword evidence="2" id="KW-1133">Transmembrane helix</keyword>
<dbReference type="InParanoid" id="A0A084QJX3"/>
<accession>A0A084QJX3</accession>
<organism evidence="3 4">
    <name type="scientific">Stachybotrys chlorohalonatus (strain IBT 40285)</name>
    <dbReference type="NCBI Taxonomy" id="1283841"/>
    <lineage>
        <taxon>Eukaryota</taxon>
        <taxon>Fungi</taxon>
        <taxon>Dikarya</taxon>
        <taxon>Ascomycota</taxon>
        <taxon>Pezizomycotina</taxon>
        <taxon>Sordariomycetes</taxon>
        <taxon>Hypocreomycetidae</taxon>
        <taxon>Hypocreales</taxon>
        <taxon>Stachybotryaceae</taxon>
        <taxon>Stachybotrys</taxon>
    </lineage>
</organism>
<keyword evidence="2" id="KW-0472">Membrane</keyword>
<reference evidence="3 4" key="1">
    <citation type="journal article" date="2014" name="BMC Genomics">
        <title>Comparative genome sequencing reveals chemotype-specific gene clusters in the toxigenic black mold Stachybotrys.</title>
        <authorList>
            <person name="Semeiks J."/>
            <person name="Borek D."/>
            <person name="Otwinowski Z."/>
            <person name="Grishin N.V."/>
        </authorList>
    </citation>
    <scope>NUCLEOTIDE SEQUENCE [LARGE SCALE GENOMIC DNA]</scope>
    <source>
        <strain evidence="3 4">IBT 40285</strain>
    </source>
</reference>
<dbReference type="AlphaFoldDB" id="A0A084QJX3"/>
<feature type="transmembrane region" description="Helical" evidence="2">
    <location>
        <begin position="126"/>
        <end position="147"/>
    </location>
</feature>
<dbReference type="Proteomes" id="UP000028524">
    <property type="component" value="Unassembled WGS sequence"/>
</dbReference>
<gene>
    <name evidence="3" type="ORF">S40285_06754</name>
</gene>
<keyword evidence="2" id="KW-0812">Transmembrane</keyword>
<feature type="transmembrane region" description="Helical" evidence="2">
    <location>
        <begin position="58"/>
        <end position="80"/>
    </location>
</feature>
<name>A0A084QJX3_STAC4</name>